<organism evidence="2 3">
    <name type="scientific">Streptomyces polyasparticus</name>
    <dbReference type="NCBI Taxonomy" id="2767826"/>
    <lineage>
        <taxon>Bacteria</taxon>
        <taxon>Bacillati</taxon>
        <taxon>Actinomycetota</taxon>
        <taxon>Actinomycetes</taxon>
        <taxon>Kitasatosporales</taxon>
        <taxon>Streptomycetaceae</taxon>
        <taxon>Streptomyces</taxon>
    </lineage>
</organism>
<dbReference type="EMBL" id="JACTVJ010000012">
    <property type="protein sequence ID" value="MBC9715817.1"/>
    <property type="molecule type" value="Genomic_DNA"/>
</dbReference>
<protein>
    <submittedName>
        <fullName evidence="2">Exonuclease SbcC</fullName>
    </submittedName>
</protein>
<keyword evidence="2" id="KW-0269">Exonuclease</keyword>
<dbReference type="RefSeq" id="WP_187816266.1">
    <property type="nucleotide sequence ID" value="NZ_JACTVJ010000012.1"/>
</dbReference>
<dbReference type="InterPro" id="IPR048667">
    <property type="entry name" value="Imm5-like"/>
</dbReference>
<keyword evidence="2" id="KW-0378">Hydrolase</keyword>
<keyword evidence="3" id="KW-1185">Reference proteome</keyword>
<gene>
    <name evidence="2" type="ORF">H9Y04_25070</name>
</gene>
<sequence length="181" mass="19284">MTTGDGEFELTMDELRVVARYVVESAQEILPVFEEGVPGDPRPRAAVAAAWEFVNGARRTKLQRTAALDAHRAAKEAPTETARLAARAAGDAAAAAYLHPIAKATQVGHILRGAACAARVAELCAGDDPDVGDKVLEQARQRASPVLIDVLHRYPLAPTGKSRVAHLMSNLDTSLRASRDV</sequence>
<keyword evidence="2" id="KW-0540">Nuclease</keyword>
<comment type="caution">
    <text evidence="2">The sequence shown here is derived from an EMBL/GenBank/DDBJ whole genome shotgun (WGS) entry which is preliminary data.</text>
</comment>
<dbReference type="Pfam" id="PF21805">
    <property type="entry name" value="Imm5_like"/>
    <property type="match status" value="1"/>
</dbReference>
<dbReference type="GO" id="GO:0004527">
    <property type="term" value="F:exonuclease activity"/>
    <property type="evidence" value="ECO:0007669"/>
    <property type="project" value="UniProtKB-KW"/>
</dbReference>
<evidence type="ECO:0000313" key="2">
    <source>
        <dbReference type="EMBL" id="MBC9715817.1"/>
    </source>
</evidence>
<name>A0ABR7SLC6_9ACTN</name>
<feature type="domain" description="Imm-5-like" evidence="1">
    <location>
        <begin position="14"/>
        <end position="97"/>
    </location>
</feature>
<reference evidence="2 3" key="1">
    <citation type="submission" date="2020-08" db="EMBL/GenBank/DDBJ databases">
        <title>Genemic of Streptomyces polyaspartic.</title>
        <authorList>
            <person name="Liu W."/>
        </authorList>
    </citation>
    <scope>NUCLEOTIDE SEQUENCE [LARGE SCALE GENOMIC DNA]</scope>
    <source>
        <strain evidence="2 3">TRM66268-LWL</strain>
    </source>
</reference>
<evidence type="ECO:0000259" key="1">
    <source>
        <dbReference type="Pfam" id="PF21805"/>
    </source>
</evidence>
<dbReference type="Proteomes" id="UP000642284">
    <property type="component" value="Unassembled WGS sequence"/>
</dbReference>
<proteinExistence type="predicted"/>
<accession>A0ABR7SLC6</accession>
<evidence type="ECO:0000313" key="3">
    <source>
        <dbReference type="Proteomes" id="UP000642284"/>
    </source>
</evidence>